<keyword evidence="2" id="KW-0812">Transmembrane</keyword>
<feature type="domain" description="Saccharopine dehydrogenase NADP binding" evidence="3">
    <location>
        <begin position="9"/>
        <end position="138"/>
    </location>
</feature>
<evidence type="ECO:0000259" key="3">
    <source>
        <dbReference type="Pfam" id="PF03435"/>
    </source>
</evidence>
<evidence type="ECO:0000313" key="4">
    <source>
        <dbReference type="EMBL" id="KAL3419165.1"/>
    </source>
</evidence>
<feature type="transmembrane region" description="Helical" evidence="2">
    <location>
        <begin position="279"/>
        <end position="301"/>
    </location>
</feature>
<dbReference type="SUPFAM" id="SSF51735">
    <property type="entry name" value="NAD(P)-binding Rossmann-fold domains"/>
    <property type="match status" value="1"/>
</dbReference>
<evidence type="ECO:0000313" key="5">
    <source>
        <dbReference type="Proteomes" id="UP001629113"/>
    </source>
</evidence>
<gene>
    <name evidence="4" type="ORF">PVAG01_09387</name>
</gene>
<dbReference type="InterPro" id="IPR005097">
    <property type="entry name" value="Sacchrp_dh_NADP-bd"/>
</dbReference>
<reference evidence="4 5" key="1">
    <citation type="submission" date="2024-06" db="EMBL/GenBank/DDBJ databases">
        <title>Complete genome of Phlyctema vagabunda strain 19-DSS-EL-015.</title>
        <authorList>
            <person name="Fiorenzani C."/>
        </authorList>
    </citation>
    <scope>NUCLEOTIDE SEQUENCE [LARGE SCALE GENOMIC DNA]</scope>
    <source>
        <strain evidence="4 5">19-DSS-EL-015</strain>
    </source>
</reference>
<dbReference type="Proteomes" id="UP001629113">
    <property type="component" value="Unassembled WGS sequence"/>
</dbReference>
<keyword evidence="2" id="KW-1133">Transmembrane helix</keyword>
<evidence type="ECO:0000256" key="1">
    <source>
        <dbReference type="ARBA" id="ARBA00038048"/>
    </source>
</evidence>
<dbReference type="PANTHER" id="PTHR12286">
    <property type="entry name" value="SACCHAROPINE DEHYDROGENASE-LIKE OXIDOREDUCTASE"/>
    <property type="match status" value="1"/>
</dbReference>
<keyword evidence="5" id="KW-1185">Reference proteome</keyword>
<dbReference type="EMBL" id="JBFCZG010000008">
    <property type="protein sequence ID" value="KAL3419165.1"/>
    <property type="molecule type" value="Genomic_DNA"/>
</dbReference>
<sequence length="409" mass="44301">MSSTRQYDIVLYGATGYTGKKTAEQIALQLPTDLKWALAGRTASKLEAVVAECKLLNPDRVQPAIEICDLDDAGLDALAKKTQILLSTVGPYALYGEHAFKACAENGTHYFDVTGEVPWVAAMIKKYEKTAKANGAIMIPQIGIDSAPADLVTLKLVDFIRQKFSAPTGEVIVSLHELSAKPSGGTLNTIFTLLDVFSFGELKAAHAPFGLSPIPGPKPRVSTSWIQKLLGIRVVPDLGILTTSIGGVSDIPIVQRSWGLNGNYGPNFQVSEMMKARNYLQGAMIHFSLALGSLLLVLPFFRQTARKYVYAPGDGPTKSETKNDRVEYRGIAKPDVDTPNAPRAYCRVAYEGSLYEFTGLSLALAALTVLRDNHSNLTGGVYTPASLGQKFVDRLDSAGFKFETKLLEH</sequence>
<comment type="caution">
    <text evidence="4">The sequence shown here is derived from an EMBL/GenBank/DDBJ whole genome shotgun (WGS) entry which is preliminary data.</text>
</comment>
<dbReference type="InterPro" id="IPR036291">
    <property type="entry name" value="NAD(P)-bd_dom_sf"/>
</dbReference>
<comment type="similarity">
    <text evidence="1">Belongs to the saccharopine dehydrogenase family.</text>
</comment>
<dbReference type="Gene3D" id="3.40.50.720">
    <property type="entry name" value="NAD(P)-binding Rossmann-like Domain"/>
    <property type="match status" value="1"/>
</dbReference>
<dbReference type="Pfam" id="PF03435">
    <property type="entry name" value="Sacchrp_dh_NADP"/>
    <property type="match status" value="1"/>
</dbReference>
<name>A0ABR4P766_9HELO</name>
<evidence type="ECO:0000256" key="2">
    <source>
        <dbReference type="SAM" id="Phobius"/>
    </source>
</evidence>
<dbReference type="PANTHER" id="PTHR12286:SF5">
    <property type="entry name" value="SACCHAROPINE DEHYDROGENASE-LIKE OXIDOREDUCTASE"/>
    <property type="match status" value="1"/>
</dbReference>
<proteinExistence type="inferred from homology"/>
<organism evidence="4 5">
    <name type="scientific">Phlyctema vagabunda</name>
    <dbReference type="NCBI Taxonomy" id="108571"/>
    <lineage>
        <taxon>Eukaryota</taxon>
        <taxon>Fungi</taxon>
        <taxon>Dikarya</taxon>
        <taxon>Ascomycota</taxon>
        <taxon>Pezizomycotina</taxon>
        <taxon>Leotiomycetes</taxon>
        <taxon>Helotiales</taxon>
        <taxon>Dermateaceae</taxon>
        <taxon>Phlyctema</taxon>
    </lineage>
</organism>
<protein>
    <submittedName>
        <fullName evidence="4">Saccharopine dehydrogenase</fullName>
    </submittedName>
</protein>
<accession>A0ABR4P766</accession>
<keyword evidence="2" id="KW-0472">Membrane</keyword>
<dbReference type="InterPro" id="IPR051276">
    <property type="entry name" value="Saccharopine_DH-like_oxidrdct"/>
</dbReference>